<dbReference type="EMBL" id="CAJNOL010000466">
    <property type="protein sequence ID" value="CAF1077522.1"/>
    <property type="molecule type" value="Genomic_DNA"/>
</dbReference>
<dbReference type="Proteomes" id="UP000663889">
    <property type="component" value="Unassembled WGS sequence"/>
</dbReference>
<evidence type="ECO:0008006" key="9">
    <source>
        <dbReference type="Google" id="ProtNLM"/>
    </source>
</evidence>
<dbReference type="Proteomes" id="UP000663864">
    <property type="component" value="Unassembled WGS sequence"/>
</dbReference>
<keyword evidence="1" id="KW-0732">Signal</keyword>
<organism evidence="7 8">
    <name type="scientific">Rotaria sordida</name>
    <dbReference type="NCBI Taxonomy" id="392033"/>
    <lineage>
        <taxon>Eukaryota</taxon>
        <taxon>Metazoa</taxon>
        <taxon>Spiralia</taxon>
        <taxon>Gnathifera</taxon>
        <taxon>Rotifera</taxon>
        <taxon>Eurotatoria</taxon>
        <taxon>Bdelloidea</taxon>
        <taxon>Philodinida</taxon>
        <taxon>Philodinidae</taxon>
        <taxon>Rotaria</taxon>
    </lineage>
</organism>
<dbReference type="EMBL" id="CAJNOO010000956">
    <property type="protein sequence ID" value="CAF1069270.1"/>
    <property type="molecule type" value="Genomic_DNA"/>
</dbReference>
<dbReference type="Proteomes" id="UP000663882">
    <property type="component" value="Unassembled WGS sequence"/>
</dbReference>
<evidence type="ECO:0000313" key="6">
    <source>
        <dbReference type="EMBL" id="CAF1076929.1"/>
    </source>
</evidence>
<dbReference type="EMBL" id="CAJNOL010000465">
    <property type="protein sequence ID" value="CAF1076929.1"/>
    <property type="molecule type" value="Genomic_DNA"/>
</dbReference>
<protein>
    <recommendedName>
        <fullName evidence="9">Secreted protein</fullName>
    </recommendedName>
</protein>
<gene>
    <name evidence="6" type="ORF">JXQ802_LOCUS17981</name>
    <name evidence="7" type="ORF">JXQ802_LOCUS18008</name>
    <name evidence="3" type="ORF">PYM288_LOCUS12337</name>
    <name evidence="5" type="ORF">RFH988_LOCUS17684</name>
    <name evidence="4" type="ORF">SEV965_LOCUS10031</name>
    <name evidence="2" type="ORF">ZHD862_LOCUS9087</name>
</gene>
<dbReference type="EMBL" id="CAJNOU010000403">
    <property type="protein sequence ID" value="CAF0986429.1"/>
    <property type="molecule type" value="Genomic_DNA"/>
</dbReference>
<evidence type="ECO:0000313" key="2">
    <source>
        <dbReference type="EMBL" id="CAF0933843.1"/>
    </source>
</evidence>
<feature type="chain" id="PRO_5036225250" description="Secreted protein" evidence="1">
    <location>
        <begin position="18"/>
        <end position="97"/>
    </location>
</feature>
<comment type="caution">
    <text evidence="7">The sequence shown here is derived from an EMBL/GenBank/DDBJ whole genome shotgun (WGS) entry which is preliminary data.</text>
</comment>
<keyword evidence="8" id="KW-1185">Reference proteome</keyword>
<evidence type="ECO:0000313" key="8">
    <source>
        <dbReference type="Proteomes" id="UP000663870"/>
    </source>
</evidence>
<feature type="signal peptide" evidence="1">
    <location>
        <begin position="1"/>
        <end position="17"/>
    </location>
</feature>
<accession>A0A814MDM6</accession>
<proteinExistence type="predicted"/>
<dbReference type="Proteomes" id="UP000663854">
    <property type="component" value="Unassembled WGS sequence"/>
</dbReference>
<dbReference type="Proteomes" id="UP000663870">
    <property type="component" value="Unassembled WGS sequence"/>
</dbReference>
<dbReference type="OrthoDB" id="10006811at2759"/>
<evidence type="ECO:0000313" key="4">
    <source>
        <dbReference type="EMBL" id="CAF0986429.1"/>
    </source>
</evidence>
<dbReference type="EMBL" id="CAJNOH010000227">
    <property type="protein sequence ID" value="CAF0955286.1"/>
    <property type="molecule type" value="Genomic_DNA"/>
</dbReference>
<name>A0A814MDM6_9BILA</name>
<reference evidence="7" key="1">
    <citation type="submission" date="2021-02" db="EMBL/GenBank/DDBJ databases">
        <authorList>
            <person name="Nowell W R."/>
        </authorList>
    </citation>
    <scope>NUCLEOTIDE SEQUENCE</scope>
</reference>
<dbReference type="EMBL" id="CAJNOT010000305">
    <property type="protein sequence ID" value="CAF0933843.1"/>
    <property type="molecule type" value="Genomic_DNA"/>
</dbReference>
<evidence type="ECO:0000313" key="3">
    <source>
        <dbReference type="EMBL" id="CAF0955286.1"/>
    </source>
</evidence>
<evidence type="ECO:0000313" key="5">
    <source>
        <dbReference type="EMBL" id="CAF1069270.1"/>
    </source>
</evidence>
<evidence type="ECO:0000313" key="7">
    <source>
        <dbReference type="EMBL" id="CAF1077522.1"/>
    </source>
</evidence>
<sequence length="97" mass="11674">MFLLILVLLISIPLVSPSYHIPKLGRYHTFLRIGKRYFTEPCINTYLCTSNQQRIPTKCFVFFNRHLCWPQINEEKTMKEQDSRQNHLNNRFIQDNT</sequence>
<evidence type="ECO:0000256" key="1">
    <source>
        <dbReference type="SAM" id="SignalP"/>
    </source>
</evidence>
<dbReference type="AlphaFoldDB" id="A0A814MDM6"/>